<dbReference type="InterPro" id="IPR049747">
    <property type="entry name" value="SCO2522-like"/>
</dbReference>
<protein>
    <submittedName>
        <fullName evidence="1">Uncharacterized protein</fullName>
    </submittedName>
</protein>
<proteinExistence type="predicted"/>
<sequence length="343" mass="38754">MNGASVYSEAAEQVQVAGVSFAHLSIETGHFYMKSLLDGEEKIRAHFERVARLVDLHTAEAKAEYGPSARVSTCFLIDDYFGSNTNPTEVLDKVLGIAEKCGLRIDYLAREAGCWETPLYVDGRLTGQQIPLAEMVASWVVAEPLKQTTGRRPPDVESGWLCNGRRSSEHDSEQAMQVTEAYRRPEEFARREHTIFLDIELWNTLINKDGEEHTRWSCPFLASIWQLLRLGMVRYEGRAVVEPQPPGERWPASWWEMPSVIKLNPQAAPFEAYRALSILPREYLKIEHAVQTILDHIVIDQEVLAKAIKRAEGEGISIPREVTGRLSHMFVDEVAKRPRADGA</sequence>
<evidence type="ECO:0000313" key="1">
    <source>
        <dbReference type="EMBL" id="KAA8890450.1"/>
    </source>
</evidence>
<dbReference type="AlphaFoldDB" id="A0A5N0ENX3"/>
<dbReference type="NCBIfam" id="NF040566">
    <property type="entry name" value="SCO2522_fam"/>
    <property type="match status" value="1"/>
</dbReference>
<reference evidence="1 2" key="1">
    <citation type="submission" date="2019-09" db="EMBL/GenBank/DDBJ databases">
        <authorList>
            <person name="Wang X."/>
        </authorList>
    </citation>
    <scope>NUCLEOTIDE SEQUENCE [LARGE SCALE GENOMIC DNA]</scope>
    <source>
        <strain evidence="1 2">CICC 11023</strain>
    </source>
</reference>
<accession>A0A5N0ENX3</accession>
<dbReference type="RefSeq" id="WP_150400360.1">
    <property type="nucleotide sequence ID" value="NZ_JBHJYQ010000003.1"/>
</dbReference>
<organism evidence="1 2">
    <name type="scientific">Nocardia colli</name>
    <dbReference type="NCBI Taxonomy" id="2545717"/>
    <lineage>
        <taxon>Bacteria</taxon>
        <taxon>Bacillati</taxon>
        <taxon>Actinomycetota</taxon>
        <taxon>Actinomycetes</taxon>
        <taxon>Mycobacteriales</taxon>
        <taxon>Nocardiaceae</taxon>
        <taxon>Nocardia</taxon>
    </lineage>
</organism>
<dbReference type="EMBL" id="VXLC01000001">
    <property type="protein sequence ID" value="KAA8890450.1"/>
    <property type="molecule type" value="Genomic_DNA"/>
</dbReference>
<comment type="caution">
    <text evidence="1">The sequence shown here is derived from an EMBL/GenBank/DDBJ whole genome shotgun (WGS) entry which is preliminary data.</text>
</comment>
<dbReference type="Proteomes" id="UP000323876">
    <property type="component" value="Unassembled WGS sequence"/>
</dbReference>
<keyword evidence="2" id="KW-1185">Reference proteome</keyword>
<dbReference type="OrthoDB" id="4561843at2"/>
<evidence type="ECO:0000313" key="2">
    <source>
        <dbReference type="Proteomes" id="UP000323876"/>
    </source>
</evidence>
<name>A0A5N0ENX3_9NOCA</name>
<gene>
    <name evidence="1" type="ORF">F3087_03960</name>
</gene>